<evidence type="ECO:0000313" key="3">
    <source>
        <dbReference type="Proteomes" id="UP001596547"/>
    </source>
</evidence>
<protein>
    <submittedName>
        <fullName evidence="2">Amidohydrolase family protein</fullName>
    </submittedName>
</protein>
<dbReference type="Proteomes" id="UP001596547">
    <property type="component" value="Unassembled WGS sequence"/>
</dbReference>
<dbReference type="InterPro" id="IPR011059">
    <property type="entry name" value="Metal-dep_hydrolase_composite"/>
</dbReference>
<proteinExistence type="predicted"/>
<gene>
    <name evidence="2" type="ORF">ACFQPE_01330</name>
</gene>
<dbReference type="InterPro" id="IPR050287">
    <property type="entry name" value="MTA/SAH_deaminase"/>
</dbReference>
<dbReference type="AlphaFoldDB" id="A0ABD6A4G6"/>
<sequence>MHVDGTILAGRDLDPVEGRVVVEDGRIAAVEEARVESTDVVLPAFVNAHTHVGDSIAKEAGAGLSLDELVAPPDGLKHRLLRSASDEELVGAMRRSLRYMRTGGTGAFLEFREGGSAGVRLLDRAVEGLDLEPVVLGRGSIDVLASADGYGASGARDADFTREREATREAGKLFGIHAGERDPDDIDAALDLDPDFLVHLVHARERHLDVIEERRIPAVVCPRSNLVTGVGVPPIEELLDRTTVALGTDNVMMNAPSMFREMEFVAKLTDLDAPEVLRAATAAGAEVAGLNCGVVEPGREARLLVLDGDSDNLAGARDVVRAVVRRAGVSDVKRVLL</sequence>
<dbReference type="GeneID" id="79314403"/>
<comment type="caution">
    <text evidence="2">The sequence shown here is derived from an EMBL/GenBank/DDBJ whole genome shotgun (WGS) entry which is preliminary data.</text>
</comment>
<evidence type="ECO:0000313" key="2">
    <source>
        <dbReference type="EMBL" id="MFC7315438.1"/>
    </source>
</evidence>
<feature type="domain" description="Amidohydrolase-related" evidence="1">
    <location>
        <begin position="189"/>
        <end position="311"/>
    </location>
</feature>
<dbReference type="SUPFAM" id="SSF51556">
    <property type="entry name" value="Metallo-dependent hydrolases"/>
    <property type="match status" value="1"/>
</dbReference>
<dbReference type="EMBL" id="JBHTBF010000001">
    <property type="protein sequence ID" value="MFC7315438.1"/>
    <property type="molecule type" value="Genomic_DNA"/>
</dbReference>
<dbReference type="Gene3D" id="3.20.20.140">
    <property type="entry name" value="Metal-dependent hydrolases"/>
    <property type="match status" value="2"/>
</dbReference>
<dbReference type="Pfam" id="PF01979">
    <property type="entry name" value="Amidohydro_1"/>
    <property type="match status" value="2"/>
</dbReference>
<accession>A0ABD6A4G6</accession>
<feature type="domain" description="Amidohydrolase-related" evidence="1">
    <location>
        <begin position="40"/>
        <end position="153"/>
    </location>
</feature>
<reference evidence="2 3" key="1">
    <citation type="journal article" date="2019" name="Int. J. Syst. Evol. Microbiol.">
        <title>The Global Catalogue of Microorganisms (GCM) 10K type strain sequencing project: providing services to taxonomists for standard genome sequencing and annotation.</title>
        <authorList>
            <consortium name="The Broad Institute Genomics Platform"/>
            <consortium name="The Broad Institute Genome Sequencing Center for Infectious Disease"/>
            <person name="Wu L."/>
            <person name="Ma J."/>
        </authorList>
    </citation>
    <scope>NUCLEOTIDE SEQUENCE [LARGE SCALE GENOMIC DNA]</scope>
    <source>
        <strain evidence="2 3">PSR21</strain>
    </source>
</reference>
<dbReference type="InterPro" id="IPR032466">
    <property type="entry name" value="Metal_Hydrolase"/>
</dbReference>
<dbReference type="SUPFAM" id="SSF51338">
    <property type="entry name" value="Composite domain of metallo-dependent hydrolases"/>
    <property type="match status" value="1"/>
</dbReference>
<evidence type="ECO:0000259" key="1">
    <source>
        <dbReference type="Pfam" id="PF01979"/>
    </source>
</evidence>
<dbReference type="InterPro" id="IPR006680">
    <property type="entry name" value="Amidohydro-rel"/>
</dbReference>
<keyword evidence="3" id="KW-1185">Reference proteome</keyword>
<dbReference type="PANTHER" id="PTHR43794">
    <property type="entry name" value="AMINOHYDROLASE SSNA-RELATED"/>
    <property type="match status" value="1"/>
</dbReference>
<dbReference type="PANTHER" id="PTHR43794:SF5">
    <property type="entry name" value="CHLOROHYDROLASE FAMILY PROTEIN"/>
    <property type="match status" value="1"/>
</dbReference>
<dbReference type="RefSeq" id="WP_276304837.1">
    <property type="nucleotide sequence ID" value="NZ_CP119992.1"/>
</dbReference>
<dbReference type="Gene3D" id="2.30.40.10">
    <property type="entry name" value="Urease, subunit C, domain 1"/>
    <property type="match status" value="1"/>
</dbReference>
<organism evidence="2 3">
    <name type="scientific">Halomarina halobia</name>
    <dbReference type="NCBI Taxonomy" id="3033386"/>
    <lineage>
        <taxon>Archaea</taxon>
        <taxon>Methanobacteriati</taxon>
        <taxon>Methanobacteriota</taxon>
        <taxon>Stenosarchaea group</taxon>
        <taxon>Halobacteria</taxon>
        <taxon>Halobacteriales</taxon>
        <taxon>Natronomonadaceae</taxon>
        <taxon>Halomarina</taxon>
    </lineage>
</organism>
<name>A0ABD6A4G6_9EURY</name>